<dbReference type="InterPro" id="IPR011032">
    <property type="entry name" value="GroES-like_sf"/>
</dbReference>
<sequence length="324" mass="33946">MLAALAREPGPPPSVVDVVEVEPGALDEGGSVRLRMLASTVNPSDLVTISGAYASRTRYPFVPGFEGVGEVVEVGEDAPRELLGRRVLPLGTAGNWQEYKVAPARWCFAVPDDVTTEDACFAYVNPLSALLMVDEHAHAGVRVAAVNGATSAIGGQLRALLDARGIEVIGLTSGATGRRVPSPADWSAVVSTAVPGWGEEVRRLSGGAGVDVAFDCVGGEHAATLLGAIRPGGSLVHYGLLSGRPIPAGSLREHPGRRIHLFRLRDIVHASSREQIQALLDRSYRGIAAGSLRTAVSGARPLREIRRLIAEAPSAAGKLLVTFP</sequence>
<dbReference type="InterPro" id="IPR020843">
    <property type="entry name" value="ER"/>
</dbReference>
<gene>
    <name evidence="4" type="ORF">SAMN02745673_03962</name>
</gene>
<name>A0A1T4STE7_9ACTN</name>
<dbReference type="PANTHER" id="PTHR48106:SF18">
    <property type="entry name" value="QUINONE OXIDOREDUCTASE PIG3"/>
    <property type="match status" value="1"/>
</dbReference>
<dbReference type="GO" id="GO:0016651">
    <property type="term" value="F:oxidoreductase activity, acting on NAD(P)H"/>
    <property type="evidence" value="ECO:0007669"/>
    <property type="project" value="TreeGrafter"/>
</dbReference>
<evidence type="ECO:0000313" key="5">
    <source>
        <dbReference type="Proteomes" id="UP000190637"/>
    </source>
</evidence>
<dbReference type="InterPro" id="IPR013154">
    <property type="entry name" value="ADH-like_N"/>
</dbReference>
<protein>
    <submittedName>
        <fullName evidence="4">NADPH:quinone reductase</fullName>
    </submittedName>
</protein>
<proteinExistence type="predicted"/>
<dbReference type="Pfam" id="PF08240">
    <property type="entry name" value="ADH_N"/>
    <property type="match status" value="1"/>
</dbReference>
<evidence type="ECO:0000259" key="3">
    <source>
        <dbReference type="SMART" id="SM00829"/>
    </source>
</evidence>
<dbReference type="Gene3D" id="3.40.50.720">
    <property type="entry name" value="NAD(P)-binding Rossmann-like Domain"/>
    <property type="match status" value="1"/>
</dbReference>
<accession>A0A1T4STE7</accession>
<dbReference type="SMART" id="SM00829">
    <property type="entry name" value="PKS_ER"/>
    <property type="match status" value="1"/>
</dbReference>
<dbReference type="Pfam" id="PF00107">
    <property type="entry name" value="ADH_zinc_N"/>
    <property type="match status" value="1"/>
</dbReference>
<evidence type="ECO:0000256" key="2">
    <source>
        <dbReference type="ARBA" id="ARBA00023002"/>
    </source>
</evidence>
<dbReference type="PANTHER" id="PTHR48106">
    <property type="entry name" value="QUINONE OXIDOREDUCTASE PIG3-RELATED"/>
    <property type="match status" value="1"/>
</dbReference>
<evidence type="ECO:0000256" key="1">
    <source>
        <dbReference type="ARBA" id="ARBA00022857"/>
    </source>
</evidence>
<dbReference type="SUPFAM" id="SSF50129">
    <property type="entry name" value="GroES-like"/>
    <property type="match status" value="1"/>
</dbReference>
<dbReference type="AlphaFoldDB" id="A0A1T4STE7"/>
<dbReference type="OrthoDB" id="9792162at2"/>
<keyword evidence="5" id="KW-1185">Reference proteome</keyword>
<dbReference type="SUPFAM" id="SSF51735">
    <property type="entry name" value="NAD(P)-binding Rossmann-fold domains"/>
    <property type="match status" value="1"/>
</dbReference>
<keyword evidence="2" id="KW-0560">Oxidoreductase</keyword>
<dbReference type="EMBL" id="FUWS01000011">
    <property type="protein sequence ID" value="SKA31447.1"/>
    <property type="molecule type" value="Genomic_DNA"/>
</dbReference>
<dbReference type="InterPro" id="IPR036291">
    <property type="entry name" value="NAD(P)-bd_dom_sf"/>
</dbReference>
<keyword evidence="1" id="KW-0521">NADP</keyword>
<organism evidence="4 5">
    <name type="scientific">Marinactinospora thermotolerans DSM 45154</name>
    <dbReference type="NCBI Taxonomy" id="1122192"/>
    <lineage>
        <taxon>Bacteria</taxon>
        <taxon>Bacillati</taxon>
        <taxon>Actinomycetota</taxon>
        <taxon>Actinomycetes</taxon>
        <taxon>Streptosporangiales</taxon>
        <taxon>Nocardiopsidaceae</taxon>
        <taxon>Marinactinospora</taxon>
    </lineage>
</organism>
<reference evidence="4 5" key="1">
    <citation type="submission" date="2017-02" db="EMBL/GenBank/DDBJ databases">
        <authorList>
            <person name="Peterson S.W."/>
        </authorList>
    </citation>
    <scope>NUCLEOTIDE SEQUENCE [LARGE SCALE GENOMIC DNA]</scope>
    <source>
        <strain evidence="4 5">DSM 45154</strain>
    </source>
</reference>
<evidence type="ECO:0000313" key="4">
    <source>
        <dbReference type="EMBL" id="SKA31447.1"/>
    </source>
</evidence>
<dbReference type="CDD" id="cd05282">
    <property type="entry name" value="ETR_like"/>
    <property type="match status" value="1"/>
</dbReference>
<dbReference type="STRING" id="1122192.SAMN02745673_03962"/>
<feature type="domain" description="Enoyl reductase (ER)" evidence="3">
    <location>
        <begin position="14"/>
        <end position="321"/>
    </location>
</feature>
<dbReference type="InterPro" id="IPR013149">
    <property type="entry name" value="ADH-like_C"/>
</dbReference>
<dbReference type="RefSeq" id="WP_078763218.1">
    <property type="nucleotide sequence ID" value="NZ_FUWS01000011.1"/>
</dbReference>
<dbReference type="GO" id="GO:0070402">
    <property type="term" value="F:NADPH binding"/>
    <property type="evidence" value="ECO:0007669"/>
    <property type="project" value="TreeGrafter"/>
</dbReference>
<dbReference type="Gene3D" id="3.90.180.10">
    <property type="entry name" value="Medium-chain alcohol dehydrogenases, catalytic domain"/>
    <property type="match status" value="1"/>
</dbReference>
<dbReference type="Proteomes" id="UP000190637">
    <property type="component" value="Unassembled WGS sequence"/>
</dbReference>